<gene>
    <name evidence="3" type="ORF">GCM10008938_42450</name>
</gene>
<protein>
    <submittedName>
        <fullName evidence="3">Uncharacterized protein</fullName>
    </submittedName>
</protein>
<feature type="compositionally biased region" description="Low complexity" evidence="1">
    <location>
        <begin position="128"/>
        <end position="138"/>
    </location>
</feature>
<dbReference type="RefSeq" id="WP_189006609.1">
    <property type="nucleotide sequence ID" value="NZ_BMOD01000024.1"/>
</dbReference>
<evidence type="ECO:0000313" key="3">
    <source>
        <dbReference type="EMBL" id="GGJ51925.1"/>
    </source>
</evidence>
<sequence length="203" mass="21595">MKSKNTLRAVTLLVLSLSPALAQQAQTGNQTQGQNSQMRAEMDKIRPILDLSREIRQLGNLHKQKGLAISKAQAAKLIPILKDLQTRKSLTATQADSILVKIEDTILSDKQLTWLDSQGFGPGGQNGQAGSNGQNVQNRPNGQNDTPPSGQQGTPPQGGPNGTPLQGGPRGNMSAITKAANAFTVDPFKTELKTVLTLLQGIK</sequence>
<comment type="caution">
    <text evidence="3">The sequence shown here is derived from an EMBL/GenBank/DDBJ whole genome shotgun (WGS) entry which is preliminary data.</text>
</comment>
<reference evidence="4" key="1">
    <citation type="journal article" date="2019" name="Int. J. Syst. Evol. Microbiol.">
        <title>The Global Catalogue of Microorganisms (GCM) 10K type strain sequencing project: providing services to taxonomists for standard genome sequencing and annotation.</title>
        <authorList>
            <consortium name="The Broad Institute Genomics Platform"/>
            <consortium name="The Broad Institute Genome Sequencing Center for Infectious Disease"/>
            <person name="Wu L."/>
            <person name="Ma J."/>
        </authorList>
    </citation>
    <scope>NUCLEOTIDE SEQUENCE [LARGE SCALE GENOMIC DNA]</scope>
    <source>
        <strain evidence="4">JCM 14370</strain>
    </source>
</reference>
<accession>A0ABQ2DDD7</accession>
<keyword evidence="2" id="KW-0732">Signal</keyword>
<evidence type="ECO:0000256" key="2">
    <source>
        <dbReference type="SAM" id="SignalP"/>
    </source>
</evidence>
<dbReference type="Proteomes" id="UP000632222">
    <property type="component" value="Unassembled WGS sequence"/>
</dbReference>
<dbReference type="EMBL" id="BMOD01000024">
    <property type="protein sequence ID" value="GGJ51925.1"/>
    <property type="molecule type" value="Genomic_DNA"/>
</dbReference>
<organism evidence="3 4">
    <name type="scientific">Deinococcus roseus</name>
    <dbReference type="NCBI Taxonomy" id="392414"/>
    <lineage>
        <taxon>Bacteria</taxon>
        <taxon>Thermotogati</taxon>
        <taxon>Deinococcota</taxon>
        <taxon>Deinococci</taxon>
        <taxon>Deinococcales</taxon>
        <taxon>Deinococcaceae</taxon>
        <taxon>Deinococcus</taxon>
    </lineage>
</organism>
<evidence type="ECO:0000313" key="4">
    <source>
        <dbReference type="Proteomes" id="UP000632222"/>
    </source>
</evidence>
<evidence type="ECO:0000256" key="1">
    <source>
        <dbReference type="SAM" id="MobiDB-lite"/>
    </source>
</evidence>
<feature type="region of interest" description="Disordered" evidence="1">
    <location>
        <begin position="117"/>
        <end position="174"/>
    </location>
</feature>
<feature type="signal peptide" evidence="2">
    <location>
        <begin position="1"/>
        <end position="22"/>
    </location>
</feature>
<name>A0ABQ2DDD7_9DEIO</name>
<feature type="chain" id="PRO_5045237194" evidence="2">
    <location>
        <begin position="23"/>
        <end position="203"/>
    </location>
</feature>
<keyword evidence="4" id="KW-1185">Reference proteome</keyword>
<proteinExistence type="predicted"/>
<feature type="compositionally biased region" description="Low complexity" evidence="1">
    <location>
        <begin position="146"/>
        <end position="155"/>
    </location>
</feature>